<dbReference type="InterPro" id="IPR052771">
    <property type="entry name" value="Neurotrophin_sig_adaptor"/>
</dbReference>
<evidence type="ECO:0000313" key="7">
    <source>
        <dbReference type="Proteomes" id="UP001516400"/>
    </source>
</evidence>
<organism evidence="6 7">
    <name type="scientific">Cryptolaemus montrouzieri</name>
    <dbReference type="NCBI Taxonomy" id="559131"/>
    <lineage>
        <taxon>Eukaryota</taxon>
        <taxon>Metazoa</taxon>
        <taxon>Ecdysozoa</taxon>
        <taxon>Arthropoda</taxon>
        <taxon>Hexapoda</taxon>
        <taxon>Insecta</taxon>
        <taxon>Pterygota</taxon>
        <taxon>Neoptera</taxon>
        <taxon>Endopterygota</taxon>
        <taxon>Coleoptera</taxon>
        <taxon>Polyphaga</taxon>
        <taxon>Cucujiformia</taxon>
        <taxon>Coccinelloidea</taxon>
        <taxon>Coccinellidae</taxon>
        <taxon>Scymninae</taxon>
        <taxon>Scymnini</taxon>
        <taxon>Cryptolaemus</taxon>
    </lineage>
</organism>
<dbReference type="Pfam" id="PF07693">
    <property type="entry name" value="KAP_NTPase"/>
    <property type="match status" value="1"/>
</dbReference>
<reference evidence="6 7" key="1">
    <citation type="journal article" date="2021" name="BMC Biol.">
        <title>Horizontally acquired antibacterial genes associated with adaptive radiation of ladybird beetles.</title>
        <authorList>
            <person name="Li H.S."/>
            <person name="Tang X.F."/>
            <person name="Huang Y.H."/>
            <person name="Xu Z.Y."/>
            <person name="Chen M.L."/>
            <person name="Du X.Y."/>
            <person name="Qiu B.Y."/>
            <person name="Chen P.T."/>
            <person name="Zhang W."/>
            <person name="Slipinski A."/>
            <person name="Escalona H.E."/>
            <person name="Waterhouse R.M."/>
            <person name="Zwick A."/>
            <person name="Pang H."/>
        </authorList>
    </citation>
    <scope>NUCLEOTIDE SEQUENCE [LARGE SCALE GENOMIC DNA]</scope>
    <source>
        <strain evidence="6">SYSU2018</strain>
    </source>
</reference>
<evidence type="ECO:0000259" key="5">
    <source>
        <dbReference type="Pfam" id="PF23307"/>
    </source>
</evidence>
<feature type="transmembrane region" description="Helical" evidence="3">
    <location>
        <begin position="547"/>
        <end position="571"/>
    </location>
</feature>
<keyword evidence="7" id="KW-1185">Reference proteome</keyword>
<dbReference type="SUPFAM" id="SSF47769">
    <property type="entry name" value="SAM/Pointed domain"/>
    <property type="match status" value="1"/>
</dbReference>
<dbReference type="InterPro" id="IPR002110">
    <property type="entry name" value="Ankyrin_rpt"/>
</dbReference>
<keyword evidence="3" id="KW-1133">Transmembrane helix</keyword>
<dbReference type="Proteomes" id="UP001516400">
    <property type="component" value="Unassembled WGS sequence"/>
</dbReference>
<feature type="region of interest" description="Disordered" evidence="2">
    <location>
        <begin position="1531"/>
        <end position="1579"/>
    </location>
</feature>
<feature type="repeat" description="ANK" evidence="1">
    <location>
        <begin position="292"/>
        <end position="324"/>
    </location>
</feature>
<dbReference type="Pfam" id="PF00023">
    <property type="entry name" value="Ank"/>
    <property type="match status" value="1"/>
</dbReference>
<dbReference type="PANTHER" id="PTHR24116">
    <property type="entry name" value="KINASE D-INTERACTING SUBSTRATE OF 220 KDA"/>
    <property type="match status" value="1"/>
</dbReference>
<keyword evidence="3" id="KW-0472">Membrane</keyword>
<feature type="region of interest" description="Disordered" evidence="2">
    <location>
        <begin position="1311"/>
        <end position="1344"/>
    </location>
</feature>
<feature type="repeat" description="ANK" evidence="1">
    <location>
        <begin position="325"/>
        <end position="357"/>
    </location>
</feature>
<accession>A0ABD2MR90</accession>
<dbReference type="SMART" id="SM00248">
    <property type="entry name" value="ANK"/>
    <property type="match status" value="11"/>
</dbReference>
<feature type="compositionally biased region" description="Low complexity" evidence="2">
    <location>
        <begin position="1712"/>
        <end position="1722"/>
    </location>
</feature>
<feature type="transmembrane region" description="Helical" evidence="3">
    <location>
        <begin position="518"/>
        <end position="541"/>
    </location>
</feature>
<sequence>MVFKKRFSTTEEMLLVTLHRSESMLSLCFRSLETYINDNNLQGLRSFLENKQVQIEDRDENGTTALIYAAQKGRFNFVQELLKYGAEPNVEDNDNWTALLCACKEGYADIVSELLDHNADIEHRDMGGWTPLMWATYKGKTDVVQILLDRGSEVNAHGNYHISSLLWAAGRGYTRICRLLIDKGAKVNVGDKYGTTALVWASRKGHLDIVDMLLRAGANVDTAGMYSWTPLLVATQGNHVDVVNSLLEFKPNVNALDKDGCSALTIACKEGFYEIATALMAAGCYINIQDRSGDTNLIHAVKGGHRGVVEALLKKYADVDIAGKDRKSAIYIAVEKGNYNIVKLLLSANPDLELATKDGDTPLLKAVRARNAEIVQMLLDKKAKVSAADKRGDTVLHIAMRSRSKTIVEILLRNPKHSQLLYRPNRAGETPYNIDVNHQKTILGQIFGARRLNTNEDNENMLGYDLYSSALADMLSEPSLSMPISVGLYAKWGSGKSFLLNKLRDEMKNFAREWVDPVFQFTTLLFIVLLHLALVIGTVVGLVTKSWIAGLSVCIVFMVSLYIFLTFLWFASKSYDWDWPYNFNVKLTRKLNNLKLVLQILFCHPPGASQQCLSGANPIRFYFTDHTRVSSTTGGENSVVQMIGSLYDAIENDCGALSTRLYRAFKPKTAKSSSSWTWRKMCCLPYVVLFEITFLCLLIGACALTVYLIHLETSDTEGDNTLKLILQIVLITAGLLLGIAAVANLYTWGRMCSSIMFSQRRHLQRTISKIDTLKSEGFLQALRQEVNLMKDMVKCLDGLSQQQSRLVIIVDGLDSCEQERVLLILDTVHMLFSDANSPFIVILAIDPHVIAKAVEKNTRRLFSENNIGGHSYLSNMVHLPFYLQNSGLRKVKVAQQVSAAHRKNTNSLWSENEENLNSFLARSASSRRLSSESALMSSQEKLKHSRKGSRKLKLSESVASSIGSNLNKIGGAQDLTKMLLTDDYFSDVNPRSMRRLLNVVYVTGRLLKSFHIDFNWYRLASWINITEQWPFRTSWILYHFELYEDSLDESTSLKAIFDKIRPNINTIKDNEPLLELDRDEKKFDIFLTFHRSSLLVSDLKIFLPFTINLDPYLKKVIKEELQNIEDDCLMMNTPKMGLVQNSHMQNMSPWSLSSSEWTPQKNLMNRRGRTPSRLTPPNTNPFYPQTNNIMGWAQPWGNSFHMPTQTPPLIAPPPVIPAEIFDGKLSTLNVDGVCKLVCKIEDLSKDAVLKYATIIKDHNINGRVLMSCDLDELKHLLKMTFGDWEMFKAIILSLRDQEFLLLMRQEELKQGRPAKERKGSLSKSSSTSDKETKIPMEGPQRKQSVIEKQVTLEDQMICGALQTLNEEACEDVLEETEDVNAAAGPDLPITSVIPPSPDSNQDYERECRSRTNSSSGIGETDFVMLQPSPVGHWQPVSICIQGNSESLSDQSSRCSSQLPSPVFERKNSNSIKLSNLKSNQNQFDDIVKKGRHVVINIDPQDNSKVSISTTTLANAMFDMKEINMPLIHQEKKNTASQTRNRPRPNSLSISKNESKAVKSSRNRSKSIDNTGNKFRHDKVTTGFEKLHKIKEKLLHSSPELNNDSIGNSDNESTPLVSEFSTSSKSEQSSDVRSSDTNGFQSPLSHQSLSPDLIKTTRLGGSDGNLSAEVTPTSSPKDKFFPSEAGDFVSMKNMRCRRKSDSASLSPSIKNTSSNYSIQSSSSSGQLYRQNALEFDEILDDLHCDPNKIC</sequence>
<comment type="caution">
    <text evidence="6">The sequence shown here is derived from an EMBL/GenBank/DDBJ whole genome shotgun (WGS) entry which is preliminary data.</text>
</comment>
<gene>
    <name evidence="6" type="ORF">HHI36_007925</name>
</gene>
<dbReference type="PANTHER" id="PTHR24116:SF0">
    <property type="entry name" value="KINASE D-INTERACTING SUBSTRATE OF 220 KDA"/>
    <property type="match status" value="1"/>
</dbReference>
<feature type="repeat" description="ANK" evidence="1">
    <location>
        <begin position="226"/>
        <end position="258"/>
    </location>
</feature>
<dbReference type="Gene3D" id="1.25.40.20">
    <property type="entry name" value="Ankyrin repeat-containing domain"/>
    <property type="match status" value="2"/>
</dbReference>
<evidence type="ECO:0000256" key="3">
    <source>
        <dbReference type="SAM" id="Phobius"/>
    </source>
</evidence>
<dbReference type="Pfam" id="PF23307">
    <property type="entry name" value="SAM_KIDINS220"/>
    <property type="match status" value="1"/>
</dbReference>
<evidence type="ECO:0000256" key="1">
    <source>
        <dbReference type="PROSITE-ProRule" id="PRU00023"/>
    </source>
</evidence>
<feature type="repeat" description="ANK" evidence="1">
    <location>
        <begin position="127"/>
        <end position="159"/>
    </location>
</feature>
<feature type="compositionally biased region" description="Polar residues" evidence="2">
    <location>
        <begin position="1701"/>
        <end position="1711"/>
    </location>
</feature>
<name>A0ABD2MR90_9CUCU</name>
<feature type="repeat" description="ANK" evidence="1">
    <location>
        <begin position="61"/>
        <end position="93"/>
    </location>
</feature>
<feature type="repeat" description="ANK" evidence="1">
    <location>
        <begin position="259"/>
        <end position="291"/>
    </location>
</feature>
<dbReference type="SUPFAM" id="SSF48403">
    <property type="entry name" value="Ankyrin repeat"/>
    <property type="match status" value="1"/>
</dbReference>
<dbReference type="Pfam" id="PF12796">
    <property type="entry name" value="Ank_2"/>
    <property type="match status" value="4"/>
</dbReference>
<protein>
    <recommendedName>
        <fullName evidence="8">Kinase D-interacting substrate of 220 kDa</fullName>
    </recommendedName>
</protein>
<feature type="repeat" description="ANK" evidence="1">
    <location>
        <begin position="193"/>
        <end position="225"/>
    </location>
</feature>
<feature type="region of interest" description="Disordered" evidence="2">
    <location>
        <begin position="1595"/>
        <end position="1683"/>
    </location>
</feature>
<dbReference type="EMBL" id="JABFTP020000021">
    <property type="protein sequence ID" value="KAL3268832.1"/>
    <property type="molecule type" value="Genomic_DNA"/>
</dbReference>
<feature type="compositionally biased region" description="Polar residues" evidence="2">
    <location>
        <begin position="1534"/>
        <end position="1551"/>
    </location>
</feature>
<dbReference type="PROSITE" id="PS50297">
    <property type="entry name" value="ANK_REP_REGION"/>
    <property type="match status" value="6"/>
</dbReference>
<keyword evidence="1" id="KW-0040">ANK repeat</keyword>
<dbReference type="PROSITE" id="PS50088">
    <property type="entry name" value="ANK_REPEAT"/>
    <property type="match status" value="10"/>
</dbReference>
<feature type="repeat" description="ANK" evidence="1">
    <location>
        <begin position="358"/>
        <end position="390"/>
    </location>
</feature>
<dbReference type="InterPro" id="IPR036770">
    <property type="entry name" value="Ankyrin_rpt-contain_sf"/>
</dbReference>
<feature type="region of interest" description="Disordered" evidence="2">
    <location>
        <begin position="1384"/>
        <end position="1404"/>
    </location>
</feature>
<feature type="domain" description="Kinase D-interacting substrate of 220 kDa-like SAM" evidence="5">
    <location>
        <begin position="1224"/>
        <end position="1305"/>
    </location>
</feature>
<feature type="compositionally biased region" description="Low complexity" evidence="2">
    <location>
        <begin position="1617"/>
        <end position="1626"/>
    </location>
</feature>
<feature type="compositionally biased region" description="Polar residues" evidence="2">
    <location>
        <begin position="1663"/>
        <end position="1674"/>
    </location>
</feature>
<feature type="compositionally biased region" description="Polar residues" evidence="2">
    <location>
        <begin position="1634"/>
        <end position="1649"/>
    </location>
</feature>
<evidence type="ECO:0008006" key="8">
    <source>
        <dbReference type="Google" id="ProtNLM"/>
    </source>
</evidence>
<keyword evidence="3" id="KW-0812">Transmembrane</keyword>
<feature type="compositionally biased region" description="Polar residues" evidence="2">
    <location>
        <begin position="1598"/>
        <end position="1615"/>
    </location>
</feature>
<feature type="transmembrane region" description="Helical" evidence="3">
    <location>
        <begin position="683"/>
        <end position="709"/>
    </location>
</feature>
<evidence type="ECO:0000313" key="6">
    <source>
        <dbReference type="EMBL" id="KAL3268832.1"/>
    </source>
</evidence>
<dbReference type="Gene3D" id="1.10.150.50">
    <property type="entry name" value="Transcription Factor, Ets-1"/>
    <property type="match status" value="1"/>
</dbReference>
<feature type="repeat" description="ANK" evidence="1">
    <location>
        <begin position="94"/>
        <end position="126"/>
    </location>
</feature>
<proteinExistence type="predicted"/>
<evidence type="ECO:0000259" key="4">
    <source>
        <dbReference type="Pfam" id="PF07693"/>
    </source>
</evidence>
<dbReference type="InterPro" id="IPR011646">
    <property type="entry name" value="KAP_P-loop"/>
</dbReference>
<feature type="repeat" description="ANK" evidence="1">
    <location>
        <begin position="160"/>
        <end position="192"/>
    </location>
</feature>
<feature type="region of interest" description="Disordered" evidence="2">
    <location>
        <begin position="1698"/>
        <end position="1722"/>
    </location>
</feature>
<dbReference type="InterPro" id="IPR013761">
    <property type="entry name" value="SAM/pointed_sf"/>
</dbReference>
<evidence type="ECO:0000256" key="2">
    <source>
        <dbReference type="SAM" id="MobiDB-lite"/>
    </source>
</evidence>
<dbReference type="InterPro" id="IPR057092">
    <property type="entry name" value="SAM_KIDINS220"/>
</dbReference>
<feature type="transmembrane region" description="Helical" evidence="3">
    <location>
        <begin position="724"/>
        <end position="746"/>
    </location>
</feature>
<feature type="domain" description="KAP NTPase" evidence="4">
    <location>
        <begin position="464"/>
        <end position="1006"/>
    </location>
</feature>